<dbReference type="GO" id="GO:0005524">
    <property type="term" value="F:ATP binding"/>
    <property type="evidence" value="ECO:0007669"/>
    <property type="project" value="InterPro"/>
</dbReference>
<feature type="compositionally biased region" description="Acidic residues" evidence="1">
    <location>
        <begin position="468"/>
        <end position="506"/>
    </location>
</feature>
<protein>
    <submittedName>
        <fullName evidence="3">Serine/threonine-protein kinase PknF</fullName>
        <ecNumber evidence="3">2.7.11.1</ecNumber>
    </submittedName>
</protein>
<dbReference type="InterPro" id="IPR011009">
    <property type="entry name" value="Kinase-like_dom_sf"/>
</dbReference>
<keyword evidence="3" id="KW-0808">Transferase</keyword>
<evidence type="ECO:0000313" key="3">
    <source>
        <dbReference type="EMBL" id="TWU42446.1"/>
    </source>
</evidence>
<dbReference type="SMART" id="SM00220">
    <property type="entry name" value="S_TKc"/>
    <property type="match status" value="1"/>
</dbReference>
<dbReference type="Gene3D" id="1.10.510.10">
    <property type="entry name" value="Transferase(Phosphotransferase) domain 1"/>
    <property type="match status" value="1"/>
</dbReference>
<reference evidence="3 4" key="1">
    <citation type="submission" date="2019-02" db="EMBL/GenBank/DDBJ databases">
        <title>Deep-cultivation of Planctomycetes and their phenomic and genomic characterization uncovers novel biology.</title>
        <authorList>
            <person name="Wiegand S."/>
            <person name="Jogler M."/>
            <person name="Boedeker C."/>
            <person name="Pinto D."/>
            <person name="Vollmers J."/>
            <person name="Rivas-Marin E."/>
            <person name="Kohn T."/>
            <person name="Peeters S.H."/>
            <person name="Heuer A."/>
            <person name="Rast P."/>
            <person name="Oberbeckmann S."/>
            <person name="Bunk B."/>
            <person name="Jeske O."/>
            <person name="Meyerdierks A."/>
            <person name="Storesund J.E."/>
            <person name="Kallscheuer N."/>
            <person name="Luecker S."/>
            <person name="Lage O.M."/>
            <person name="Pohl T."/>
            <person name="Merkel B.J."/>
            <person name="Hornburger P."/>
            <person name="Mueller R.-W."/>
            <person name="Bruemmer F."/>
            <person name="Labrenz M."/>
            <person name="Spormann A.M."/>
            <person name="Op Den Camp H."/>
            <person name="Overmann J."/>
            <person name="Amann R."/>
            <person name="Jetten M.S.M."/>
            <person name="Mascher T."/>
            <person name="Medema M.H."/>
            <person name="Devos D.P."/>
            <person name="Kaster A.-K."/>
            <person name="Ovreas L."/>
            <person name="Rohde M."/>
            <person name="Galperin M.Y."/>
            <person name="Jogler C."/>
        </authorList>
    </citation>
    <scope>NUCLEOTIDE SEQUENCE [LARGE SCALE GENOMIC DNA]</scope>
    <source>
        <strain evidence="3 4">Poly41</strain>
    </source>
</reference>
<dbReference type="PANTHER" id="PTHR24348">
    <property type="entry name" value="SERINE/THREONINE-PROTEIN KINASE UNC-51-RELATED"/>
    <property type="match status" value="1"/>
</dbReference>
<dbReference type="Gene3D" id="3.30.200.20">
    <property type="entry name" value="Phosphorylase Kinase, domain 1"/>
    <property type="match status" value="1"/>
</dbReference>
<dbReference type="GO" id="GO:0005737">
    <property type="term" value="C:cytoplasm"/>
    <property type="evidence" value="ECO:0007669"/>
    <property type="project" value="TreeGrafter"/>
</dbReference>
<dbReference type="PROSITE" id="PS50011">
    <property type="entry name" value="PROTEIN_KINASE_DOM"/>
    <property type="match status" value="1"/>
</dbReference>
<keyword evidence="3" id="KW-0418">Kinase</keyword>
<dbReference type="InterPro" id="IPR008271">
    <property type="entry name" value="Ser/Thr_kinase_AS"/>
</dbReference>
<feature type="region of interest" description="Disordered" evidence="1">
    <location>
        <begin position="413"/>
        <end position="521"/>
    </location>
</feature>
<feature type="region of interest" description="Disordered" evidence="1">
    <location>
        <begin position="112"/>
        <end position="147"/>
    </location>
</feature>
<dbReference type="Proteomes" id="UP000319143">
    <property type="component" value="Unassembled WGS sequence"/>
</dbReference>
<dbReference type="EMBL" id="SJPV01000001">
    <property type="protein sequence ID" value="TWU42446.1"/>
    <property type="molecule type" value="Genomic_DNA"/>
</dbReference>
<evidence type="ECO:0000313" key="4">
    <source>
        <dbReference type="Proteomes" id="UP000319143"/>
    </source>
</evidence>
<dbReference type="InterPro" id="IPR045269">
    <property type="entry name" value="Atg1-like"/>
</dbReference>
<dbReference type="RefSeq" id="WP_146524514.1">
    <property type="nucleotide sequence ID" value="NZ_SJPV01000001.1"/>
</dbReference>
<comment type="caution">
    <text evidence="3">The sequence shown here is derived from an EMBL/GenBank/DDBJ whole genome shotgun (WGS) entry which is preliminary data.</text>
</comment>
<organism evidence="3 4">
    <name type="scientific">Novipirellula artificiosorum</name>
    <dbReference type="NCBI Taxonomy" id="2528016"/>
    <lineage>
        <taxon>Bacteria</taxon>
        <taxon>Pseudomonadati</taxon>
        <taxon>Planctomycetota</taxon>
        <taxon>Planctomycetia</taxon>
        <taxon>Pirellulales</taxon>
        <taxon>Pirellulaceae</taxon>
        <taxon>Novipirellula</taxon>
    </lineage>
</organism>
<dbReference type="InterPro" id="IPR000719">
    <property type="entry name" value="Prot_kinase_dom"/>
</dbReference>
<evidence type="ECO:0000256" key="1">
    <source>
        <dbReference type="SAM" id="MobiDB-lite"/>
    </source>
</evidence>
<accession>A0A5C6E4U3</accession>
<dbReference type="OrthoDB" id="219474at2"/>
<dbReference type="PANTHER" id="PTHR24348:SF68">
    <property type="entry name" value="SERINE_THREONINE-PROTEIN KINASE ATG1C"/>
    <property type="match status" value="1"/>
</dbReference>
<dbReference type="PROSITE" id="PS00108">
    <property type="entry name" value="PROTEIN_KINASE_ST"/>
    <property type="match status" value="1"/>
</dbReference>
<dbReference type="SUPFAM" id="SSF56112">
    <property type="entry name" value="Protein kinase-like (PK-like)"/>
    <property type="match status" value="1"/>
</dbReference>
<evidence type="ECO:0000259" key="2">
    <source>
        <dbReference type="PROSITE" id="PS50011"/>
    </source>
</evidence>
<feature type="domain" description="Protein kinase" evidence="2">
    <location>
        <begin position="15"/>
        <end position="364"/>
    </location>
</feature>
<dbReference type="GO" id="GO:0004674">
    <property type="term" value="F:protein serine/threonine kinase activity"/>
    <property type="evidence" value="ECO:0007669"/>
    <property type="project" value="UniProtKB-EC"/>
</dbReference>
<name>A0A5C6E4U3_9BACT</name>
<keyword evidence="4" id="KW-1185">Reference proteome</keyword>
<dbReference type="EC" id="2.7.11.1" evidence="3"/>
<gene>
    <name evidence="3" type="primary">pknF_1</name>
    <name evidence="3" type="ORF">Poly41_07430</name>
</gene>
<dbReference type="Pfam" id="PF00069">
    <property type="entry name" value="Pkinase"/>
    <property type="match status" value="1"/>
</dbReference>
<proteinExistence type="predicted"/>
<sequence>MSTTAKPGDEIVPGFTLVRRLGSGMAGEVWIARASGGVQVAVKIIQDLELLGSQRELGALRVVREVKHPNLCPLFGVWFFDARGNRLDATQTEAAFYHDSQMVDTMVLDATRESETEADDQSIVSTQPIGASAPVPKPSSESTNFKQQFSQPVPVRMVVAMGLGEKTLFDRLREVQASRLTSEKLDPKDLEEMGGIEVKELLRYLGSAASAIDELNKRFNIYHCDIKPQNILVVGGQAQVCDFGLARHVAKSRQTQMAFATPAYGAPEMLFERTYSKTIDQYSLAITYYELRTGKLPFDRDTQSALLKAKASGDLDLSLVPAEERKVIARATRLAPDKRYEDCQSFVAALNQAVDRPAVTHPAWTAPRVSALAFVVLAAMAVAAWYLLPTSAPDRIANRDVASVAVIDDVPTAEPSAQATSEAPVVTRNPTPEVVNESTNDIEGEKELSELKSQPSDVDGQPSNVEMEASEVEASEVDPSEVDPSEVDPSEVDPSEVDPSEVDPSEVEPREVEQSEMAVLPTDLPSLLRAAGISAESPSQRMASQYDLLQNASFSEQQQLAPELLDALITDVCEAMLAQFQAVENPSRIDSDVLEDADRMCECLLRILQQPLASDRTPQLARLMLARLHGDIAAVDHTESIWVHADEVRLGFNPKGQYTHPSSSCDASFAVAYSGMMRREVATWDRQLVETDLQRCVTLCKKDSGYQSALVSLHGQYLIALLLQRPQYRDDPSLSKATLRAAHFLVGDSTWSALASMAFWLIDPLAERDDVCLLSEERPLMPASLPAVVPPKLETQYRMAAGWADWNQNESRSAFDAWQRVASDVDLVSNTAAEDRQQAARYLLDWLINSSGTSDTQIDSIRYARLHRSAGRVLDAVDRLAVGSDTLQQSLASERILCSVAAGDFDTAEVALSEYRRTVTQRLELAFTPQLGRAVFEVGSNHINLRDSHADADAEWTSLACAACIAQTTVDLMQQKEASRVTRDALLDRCYRPLMQNLKPRLRASPVAEPTVPEEVDHQLFVDFCEHFISLAAQPEQRSLYGNLLEWLDQVEVAAAIAGAAATDREVHADLICMACEAFMQSRYEQQDDMDRDKIIDRMEQYYRDATALGKTIRTDFLRARITDQQGFASSDADQSRALYQEATELYDQVILAESKADDSLRGIALRCRASVQLRHANQLNPLQRDALLLKALEDARESLGFNKCWYDDDDDRLETQADVCWQIASLSKSLTDSERNQLLDEANGAIDQAIRNRRRDSISYTPLALKKLNGLWIDMLLNPGTPRMRQTQATTLQWMSEISDRIEAEQQGRLATLTIQADSVRLQCLWHSRAARIYAIIDDKKTALRHSEAGFRAATKSLSAKDSIRHIISLEYVILKSETLGAGDRDSNQNLHRELRNVLLKIQDPRPEIRERQEFYLKALERF</sequence>